<reference evidence="1" key="2">
    <citation type="submission" date="2020-09" db="EMBL/GenBank/DDBJ databases">
        <authorList>
            <person name="Sun Q."/>
            <person name="Zhou Y."/>
        </authorList>
    </citation>
    <scope>NUCLEOTIDE SEQUENCE</scope>
    <source>
        <strain evidence="1">CGMCC 4.5737</strain>
    </source>
</reference>
<proteinExistence type="predicted"/>
<name>A0A8J3FUJ1_9PSEU</name>
<evidence type="ECO:0000313" key="2">
    <source>
        <dbReference type="Proteomes" id="UP000637578"/>
    </source>
</evidence>
<keyword evidence="2" id="KW-1185">Reference proteome</keyword>
<sequence>MSRYWVGNRLKRGAPATFKTSGAETASTTHSTVHTGKNTVAAVKVDVTAASGTGPTLVVVVEGSSDETNWVEVGRIGTDYRVGTVGSVTAFSAVADTTGVFPAMEFMRTRSIVGGTTPSFTFSVTGELS</sequence>
<gene>
    <name evidence="1" type="ORF">GCM10012275_28320</name>
</gene>
<comment type="caution">
    <text evidence="1">The sequence shown here is derived from an EMBL/GenBank/DDBJ whole genome shotgun (WGS) entry which is preliminary data.</text>
</comment>
<dbReference type="Proteomes" id="UP000637578">
    <property type="component" value="Unassembled WGS sequence"/>
</dbReference>
<dbReference type="RefSeq" id="WP_189057765.1">
    <property type="nucleotide sequence ID" value="NZ_BMMK01000011.1"/>
</dbReference>
<reference evidence="1" key="1">
    <citation type="journal article" date="2014" name="Int. J. Syst. Evol. Microbiol.">
        <title>Complete genome sequence of Corynebacterium casei LMG S-19264T (=DSM 44701T), isolated from a smear-ripened cheese.</title>
        <authorList>
            <consortium name="US DOE Joint Genome Institute (JGI-PGF)"/>
            <person name="Walter F."/>
            <person name="Albersmeier A."/>
            <person name="Kalinowski J."/>
            <person name="Ruckert C."/>
        </authorList>
    </citation>
    <scope>NUCLEOTIDE SEQUENCE</scope>
    <source>
        <strain evidence="1">CGMCC 4.5737</strain>
    </source>
</reference>
<organism evidence="1 2">
    <name type="scientific">Longimycelium tulufanense</name>
    <dbReference type="NCBI Taxonomy" id="907463"/>
    <lineage>
        <taxon>Bacteria</taxon>
        <taxon>Bacillati</taxon>
        <taxon>Actinomycetota</taxon>
        <taxon>Actinomycetes</taxon>
        <taxon>Pseudonocardiales</taxon>
        <taxon>Pseudonocardiaceae</taxon>
        <taxon>Longimycelium</taxon>
    </lineage>
</organism>
<protein>
    <submittedName>
        <fullName evidence="1">Uncharacterized protein</fullName>
    </submittedName>
</protein>
<dbReference type="AlphaFoldDB" id="A0A8J3FUJ1"/>
<accession>A0A8J3FUJ1</accession>
<dbReference type="EMBL" id="BMMK01000011">
    <property type="protein sequence ID" value="GGM55545.1"/>
    <property type="molecule type" value="Genomic_DNA"/>
</dbReference>
<evidence type="ECO:0000313" key="1">
    <source>
        <dbReference type="EMBL" id="GGM55545.1"/>
    </source>
</evidence>